<name>A0ACB9B802_9ASTR</name>
<sequence length="106" mass="11957">MKVVLRHQSPKQHWAAPNRSAEMTDDAFLVLRFLLMARGQVHLVDLAGPEQAKRTDSDGMRFKEGVHINKGLLALENVISVLGDEKKWKEGAHVSYRDLQDSIGHD</sequence>
<accession>A0ACB9B802</accession>
<comment type="caution">
    <text evidence="1">The sequence shown here is derived from an EMBL/GenBank/DDBJ whole genome shotgun (WGS) entry which is preliminary data.</text>
</comment>
<dbReference type="Proteomes" id="UP001056120">
    <property type="component" value="Linkage Group LG23"/>
</dbReference>
<reference evidence="2" key="1">
    <citation type="journal article" date="2022" name="Mol. Ecol. Resour.">
        <title>The genomes of chicory, endive, great burdock and yacon provide insights into Asteraceae palaeo-polyploidization history and plant inulin production.</title>
        <authorList>
            <person name="Fan W."/>
            <person name="Wang S."/>
            <person name="Wang H."/>
            <person name="Wang A."/>
            <person name="Jiang F."/>
            <person name="Liu H."/>
            <person name="Zhao H."/>
            <person name="Xu D."/>
            <person name="Zhang Y."/>
        </authorList>
    </citation>
    <scope>NUCLEOTIDE SEQUENCE [LARGE SCALE GENOMIC DNA]</scope>
    <source>
        <strain evidence="2">cv. Yunnan</strain>
    </source>
</reference>
<protein>
    <submittedName>
        <fullName evidence="1">Uncharacterized protein</fullName>
    </submittedName>
</protein>
<reference evidence="1 2" key="2">
    <citation type="journal article" date="2022" name="Mol. Ecol. Resour.">
        <title>The genomes of chicory, endive, great burdock and yacon provide insights into Asteraceae paleo-polyploidization history and plant inulin production.</title>
        <authorList>
            <person name="Fan W."/>
            <person name="Wang S."/>
            <person name="Wang H."/>
            <person name="Wang A."/>
            <person name="Jiang F."/>
            <person name="Liu H."/>
            <person name="Zhao H."/>
            <person name="Xu D."/>
            <person name="Zhang Y."/>
        </authorList>
    </citation>
    <scope>NUCLEOTIDE SEQUENCE [LARGE SCALE GENOMIC DNA]</scope>
    <source>
        <strain evidence="2">cv. Yunnan</strain>
        <tissue evidence="1">Leaves</tissue>
    </source>
</reference>
<proteinExistence type="predicted"/>
<gene>
    <name evidence="1" type="ORF">L1987_69507</name>
</gene>
<evidence type="ECO:0000313" key="2">
    <source>
        <dbReference type="Proteomes" id="UP001056120"/>
    </source>
</evidence>
<organism evidence="1 2">
    <name type="scientific">Smallanthus sonchifolius</name>
    <dbReference type="NCBI Taxonomy" id="185202"/>
    <lineage>
        <taxon>Eukaryota</taxon>
        <taxon>Viridiplantae</taxon>
        <taxon>Streptophyta</taxon>
        <taxon>Embryophyta</taxon>
        <taxon>Tracheophyta</taxon>
        <taxon>Spermatophyta</taxon>
        <taxon>Magnoliopsida</taxon>
        <taxon>eudicotyledons</taxon>
        <taxon>Gunneridae</taxon>
        <taxon>Pentapetalae</taxon>
        <taxon>asterids</taxon>
        <taxon>campanulids</taxon>
        <taxon>Asterales</taxon>
        <taxon>Asteraceae</taxon>
        <taxon>Asteroideae</taxon>
        <taxon>Heliantheae alliance</taxon>
        <taxon>Millerieae</taxon>
        <taxon>Smallanthus</taxon>
    </lineage>
</organism>
<keyword evidence="2" id="KW-1185">Reference proteome</keyword>
<evidence type="ECO:0000313" key="1">
    <source>
        <dbReference type="EMBL" id="KAI3717723.1"/>
    </source>
</evidence>
<dbReference type="EMBL" id="CM042040">
    <property type="protein sequence ID" value="KAI3717723.1"/>
    <property type="molecule type" value="Genomic_DNA"/>
</dbReference>